<dbReference type="InterPro" id="IPR036287">
    <property type="entry name" value="Rv1873-like_sf"/>
</dbReference>
<keyword evidence="2" id="KW-1185">Reference proteome</keyword>
<dbReference type="InterPro" id="IPR014937">
    <property type="entry name" value="DUF1810"/>
</dbReference>
<dbReference type="Pfam" id="PF08837">
    <property type="entry name" value="DUF1810"/>
    <property type="match status" value="1"/>
</dbReference>
<dbReference type="RefSeq" id="WP_160659665.1">
    <property type="nucleotide sequence ID" value="NZ_BAABDV010000001.1"/>
</dbReference>
<organism evidence="1 2">
    <name type="scientific">Qipengyuania pelagi</name>
    <dbReference type="NCBI Taxonomy" id="994320"/>
    <lineage>
        <taxon>Bacteria</taxon>
        <taxon>Pseudomonadati</taxon>
        <taxon>Pseudomonadota</taxon>
        <taxon>Alphaproteobacteria</taxon>
        <taxon>Sphingomonadales</taxon>
        <taxon>Erythrobacteraceae</taxon>
        <taxon>Qipengyuania</taxon>
    </lineage>
</organism>
<dbReference type="SUPFAM" id="SSF140736">
    <property type="entry name" value="Rv1873-like"/>
    <property type="match status" value="1"/>
</dbReference>
<gene>
    <name evidence="1" type="ORF">GRI47_01705</name>
</gene>
<comment type="caution">
    <text evidence="1">The sequence shown here is derived from an EMBL/GenBank/DDBJ whole genome shotgun (WGS) entry which is preliminary data.</text>
</comment>
<protein>
    <submittedName>
        <fullName evidence="1">DUF1810 family protein</fullName>
    </submittedName>
</protein>
<evidence type="ECO:0000313" key="2">
    <source>
        <dbReference type="Proteomes" id="UP000430272"/>
    </source>
</evidence>
<dbReference type="EMBL" id="WTYD01000001">
    <property type="protein sequence ID" value="MXO52720.1"/>
    <property type="molecule type" value="Genomic_DNA"/>
</dbReference>
<sequence>MADADPFAHFLTAQEDVFDAALAELNAGRKRGHWMWFVFPQIAGLGSSEMARRFALSGKAEARAFAKHPVFGDRLDQATEAMLDWAGTMAAEEILGPVDAMKFRSSMTLFEASADDTDPFTAALDQFYEGERDALTLQRL</sequence>
<proteinExistence type="predicted"/>
<dbReference type="AlphaFoldDB" id="A0A844Y2N1"/>
<dbReference type="Gene3D" id="1.25.40.380">
    <property type="entry name" value="Protein of unknown function DUF1810"/>
    <property type="match status" value="1"/>
</dbReference>
<dbReference type="OrthoDB" id="9801870at2"/>
<dbReference type="PIRSF" id="PIRSF008546">
    <property type="entry name" value="UCP008546"/>
    <property type="match status" value="1"/>
</dbReference>
<reference evidence="1 2" key="1">
    <citation type="submission" date="2019-12" db="EMBL/GenBank/DDBJ databases">
        <title>Genomic-based taxomic classification of the family Erythrobacteraceae.</title>
        <authorList>
            <person name="Xu L."/>
        </authorList>
    </citation>
    <scope>NUCLEOTIDE SEQUENCE [LARGE SCALE GENOMIC DNA]</scope>
    <source>
        <strain evidence="1 2">JCM 17468</strain>
    </source>
</reference>
<evidence type="ECO:0000313" key="1">
    <source>
        <dbReference type="EMBL" id="MXO52720.1"/>
    </source>
</evidence>
<dbReference type="Proteomes" id="UP000430272">
    <property type="component" value="Unassembled WGS sequence"/>
</dbReference>
<name>A0A844Y2N1_9SPHN</name>
<accession>A0A844Y2N1</accession>